<dbReference type="Proteomes" id="UP000178885">
    <property type="component" value="Unassembled WGS sequence"/>
</dbReference>
<dbReference type="InterPro" id="IPR030923">
    <property type="entry name" value="LptG"/>
</dbReference>
<dbReference type="PANTHER" id="PTHR33529:SF2">
    <property type="entry name" value="LIPOPOLYSACCHARIDE EXPORT SYSTEM PERMEASE PROTEIN LPTG"/>
    <property type="match status" value="1"/>
</dbReference>
<evidence type="ECO:0000313" key="7">
    <source>
        <dbReference type="EMBL" id="OGI47724.1"/>
    </source>
</evidence>
<sequence>MLTLLDRHIGRSIAIGTLLALGVLLALFVFFSFIDALRDYGSGGFDLPELVRYVVLSQPLKIYQIFPTAALIGSMLGLSALALNSELVAMRAAGVSVSRIVASALKVGLVFAILAVALGEYVVPGAENAAQLGRAKAMHKGVYRRSSGLWLRDGATYVNIGEVLPDFSLLRVSIYHFDDDNRLRAQTSAGRARFADGAWRLEEVRQSRIGDNAVQVRQAPTESWATHLTRETVAVFALSPDGLSMQNLYRYIRHLQQNNQDTRGYRIAFWQKLLSPLATIVMVLLATPFVFQPVRSGGLSQRIFLGVMLGLAFIMVNNSFGYFGVLYGLPPVLGALLPIVLFLALAFYLLRRAG</sequence>
<dbReference type="GO" id="GO:0015920">
    <property type="term" value="P:lipopolysaccharide transport"/>
    <property type="evidence" value="ECO:0007669"/>
    <property type="project" value="TreeGrafter"/>
</dbReference>
<evidence type="ECO:0000256" key="2">
    <source>
        <dbReference type="ARBA" id="ARBA00022475"/>
    </source>
</evidence>
<evidence type="ECO:0000313" key="8">
    <source>
        <dbReference type="Proteomes" id="UP000178885"/>
    </source>
</evidence>
<keyword evidence="3 6" id="KW-0812">Transmembrane</keyword>
<dbReference type="NCBIfam" id="TIGR04408">
    <property type="entry name" value="LptG_lptG"/>
    <property type="match status" value="1"/>
</dbReference>
<gene>
    <name evidence="7" type="ORF">A2151_02920</name>
</gene>
<proteinExistence type="predicted"/>
<dbReference type="Pfam" id="PF03739">
    <property type="entry name" value="LptF_LptG"/>
    <property type="match status" value="1"/>
</dbReference>
<dbReference type="STRING" id="1817760.A2151_02920"/>
<evidence type="ECO:0000256" key="6">
    <source>
        <dbReference type="SAM" id="Phobius"/>
    </source>
</evidence>
<keyword evidence="5 6" id="KW-0472">Membrane</keyword>
<feature type="transmembrane region" description="Helical" evidence="6">
    <location>
        <begin position="104"/>
        <end position="123"/>
    </location>
</feature>
<feature type="transmembrane region" description="Helical" evidence="6">
    <location>
        <begin position="62"/>
        <end position="83"/>
    </location>
</feature>
<keyword evidence="2" id="KW-1003">Cell membrane</keyword>
<dbReference type="AlphaFoldDB" id="A0A1F6TRF3"/>
<dbReference type="GO" id="GO:0043190">
    <property type="term" value="C:ATP-binding cassette (ABC) transporter complex"/>
    <property type="evidence" value="ECO:0007669"/>
    <property type="project" value="InterPro"/>
</dbReference>
<dbReference type="GO" id="GO:0055085">
    <property type="term" value="P:transmembrane transport"/>
    <property type="evidence" value="ECO:0007669"/>
    <property type="project" value="InterPro"/>
</dbReference>
<evidence type="ECO:0000256" key="1">
    <source>
        <dbReference type="ARBA" id="ARBA00004651"/>
    </source>
</evidence>
<evidence type="ECO:0000256" key="4">
    <source>
        <dbReference type="ARBA" id="ARBA00022989"/>
    </source>
</evidence>
<protein>
    <submittedName>
        <fullName evidence="7">LPS export ABC transporter permease LptG</fullName>
    </submittedName>
</protein>
<feature type="transmembrane region" description="Helical" evidence="6">
    <location>
        <begin position="12"/>
        <end position="34"/>
    </location>
</feature>
<comment type="subcellular location">
    <subcellularLocation>
        <location evidence="1">Cell membrane</location>
        <topology evidence="1">Multi-pass membrane protein</topology>
    </subcellularLocation>
</comment>
<feature type="transmembrane region" description="Helical" evidence="6">
    <location>
        <begin position="303"/>
        <end position="325"/>
    </location>
</feature>
<accession>A0A1F6TRF3</accession>
<reference evidence="7 8" key="1">
    <citation type="journal article" date="2016" name="Nat. Commun.">
        <title>Thousands of microbial genomes shed light on interconnected biogeochemical processes in an aquifer system.</title>
        <authorList>
            <person name="Anantharaman K."/>
            <person name="Brown C.T."/>
            <person name="Hug L.A."/>
            <person name="Sharon I."/>
            <person name="Castelle C.J."/>
            <person name="Probst A.J."/>
            <person name="Thomas B.C."/>
            <person name="Singh A."/>
            <person name="Wilkins M.J."/>
            <person name="Karaoz U."/>
            <person name="Brodie E.L."/>
            <person name="Williams K.H."/>
            <person name="Hubbard S.S."/>
            <person name="Banfield J.F."/>
        </authorList>
    </citation>
    <scope>NUCLEOTIDE SEQUENCE [LARGE SCALE GENOMIC DNA]</scope>
</reference>
<comment type="caution">
    <text evidence="7">The sequence shown here is derived from an EMBL/GenBank/DDBJ whole genome shotgun (WGS) entry which is preliminary data.</text>
</comment>
<evidence type="ECO:0000256" key="5">
    <source>
        <dbReference type="ARBA" id="ARBA00023136"/>
    </source>
</evidence>
<keyword evidence="4 6" id="KW-1133">Transmembrane helix</keyword>
<feature type="transmembrane region" description="Helical" evidence="6">
    <location>
        <begin position="331"/>
        <end position="350"/>
    </location>
</feature>
<name>A0A1F6TRF3_9PROT</name>
<evidence type="ECO:0000256" key="3">
    <source>
        <dbReference type="ARBA" id="ARBA00022692"/>
    </source>
</evidence>
<organism evidence="7 8">
    <name type="scientific">Candidatus Muproteobacteria bacterium RBG_16_65_34</name>
    <dbReference type="NCBI Taxonomy" id="1817760"/>
    <lineage>
        <taxon>Bacteria</taxon>
        <taxon>Pseudomonadati</taxon>
        <taxon>Pseudomonadota</taxon>
        <taxon>Candidatus Muproteobacteria</taxon>
    </lineage>
</organism>
<dbReference type="EMBL" id="MFSU01000048">
    <property type="protein sequence ID" value="OGI47724.1"/>
    <property type="molecule type" value="Genomic_DNA"/>
</dbReference>
<dbReference type="PANTHER" id="PTHR33529">
    <property type="entry name" value="SLR0882 PROTEIN-RELATED"/>
    <property type="match status" value="1"/>
</dbReference>
<feature type="transmembrane region" description="Helical" evidence="6">
    <location>
        <begin position="273"/>
        <end position="291"/>
    </location>
</feature>
<dbReference type="InterPro" id="IPR005495">
    <property type="entry name" value="LptG/LptF_permease"/>
</dbReference>